<name>A0A239K1D9_9BURK</name>
<dbReference type="InterPro" id="IPR042100">
    <property type="entry name" value="Bug_dom1"/>
</dbReference>
<protein>
    <submittedName>
        <fullName evidence="3">Tripartite-type tricarboxylate transporter, receptor component TctC</fullName>
    </submittedName>
</protein>
<dbReference type="CDD" id="cd13578">
    <property type="entry name" value="PBP2_Bug27"/>
    <property type="match status" value="1"/>
</dbReference>
<dbReference type="PANTHER" id="PTHR42928:SF5">
    <property type="entry name" value="BLR1237 PROTEIN"/>
    <property type="match status" value="1"/>
</dbReference>
<dbReference type="SUPFAM" id="SSF53850">
    <property type="entry name" value="Periplasmic binding protein-like II"/>
    <property type="match status" value="1"/>
</dbReference>
<gene>
    <name evidence="3" type="ORF">SAMN06265795_11471</name>
</gene>
<dbReference type="InterPro" id="IPR005064">
    <property type="entry name" value="BUG"/>
</dbReference>
<accession>A0A239K1D9</accession>
<dbReference type="PIRSF" id="PIRSF017082">
    <property type="entry name" value="YflP"/>
    <property type="match status" value="1"/>
</dbReference>
<dbReference type="Gene3D" id="3.40.190.150">
    <property type="entry name" value="Bordetella uptake gene, domain 1"/>
    <property type="match status" value="1"/>
</dbReference>
<organism evidence="3 4">
    <name type="scientific">Noviherbaspirillum humi</name>
    <dbReference type="NCBI Taxonomy" id="1688639"/>
    <lineage>
        <taxon>Bacteria</taxon>
        <taxon>Pseudomonadati</taxon>
        <taxon>Pseudomonadota</taxon>
        <taxon>Betaproteobacteria</taxon>
        <taxon>Burkholderiales</taxon>
        <taxon>Oxalobacteraceae</taxon>
        <taxon>Noviherbaspirillum</taxon>
    </lineage>
</organism>
<dbReference type="PANTHER" id="PTHR42928">
    <property type="entry name" value="TRICARBOXYLATE-BINDING PROTEIN"/>
    <property type="match status" value="1"/>
</dbReference>
<evidence type="ECO:0000256" key="1">
    <source>
        <dbReference type="ARBA" id="ARBA00006987"/>
    </source>
</evidence>
<reference evidence="3 4" key="1">
    <citation type="submission" date="2017-06" db="EMBL/GenBank/DDBJ databases">
        <authorList>
            <person name="Kim H.J."/>
            <person name="Triplett B.A."/>
        </authorList>
    </citation>
    <scope>NUCLEOTIDE SEQUENCE [LARGE SCALE GENOMIC DNA]</scope>
    <source>
        <strain evidence="3 4">U15</strain>
    </source>
</reference>
<dbReference type="RefSeq" id="WP_245845047.1">
    <property type="nucleotide sequence ID" value="NZ_FZOT01000014.1"/>
</dbReference>
<proteinExistence type="inferred from homology"/>
<keyword evidence="4" id="KW-1185">Reference proteome</keyword>
<evidence type="ECO:0000313" key="3">
    <source>
        <dbReference type="EMBL" id="SNT11512.1"/>
    </source>
</evidence>
<feature type="chain" id="PRO_5012082704" evidence="2">
    <location>
        <begin position="29"/>
        <end position="330"/>
    </location>
</feature>
<sequence length="330" mass="34267">MPIDRQRRSAACGLAVLMLAAAVPAARAQAGFPAKPVKIIVPFTPGGGNDAFARQIGQMLSESWKQQVIIDNRPGAGGNIGTAAAARSAPDGYTLLLGHTGTLAINPGLYGANLPYDPLKDFEPVSMVASTPLVLAVHPGVKAAHLTELIALAKARPGEINYASSGSGTGSHLSGEMFARMAGIRLTHIPYKGTAPATTDLLGGQVQMSFGVIPGLLQHIQSGKLRPIAVTGRSRSPLLPNVPTMAEAGLPGYESTLTYGILAPKGTPQPVVREIHGQIARALTSERLRASLSAEGAVPVTGSPADFGATMRSEIEKWGKVIREGNIRAD</sequence>
<dbReference type="Proteomes" id="UP000198284">
    <property type="component" value="Unassembled WGS sequence"/>
</dbReference>
<keyword evidence="2" id="KW-0732">Signal</keyword>
<evidence type="ECO:0000313" key="4">
    <source>
        <dbReference type="Proteomes" id="UP000198284"/>
    </source>
</evidence>
<dbReference type="Gene3D" id="3.40.190.10">
    <property type="entry name" value="Periplasmic binding protein-like II"/>
    <property type="match status" value="1"/>
</dbReference>
<dbReference type="AlphaFoldDB" id="A0A239K1D9"/>
<keyword evidence="3" id="KW-0675">Receptor</keyword>
<evidence type="ECO:0000256" key="2">
    <source>
        <dbReference type="SAM" id="SignalP"/>
    </source>
</evidence>
<feature type="signal peptide" evidence="2">
    <location>
        <begin position="1"/>
        <end position="28"/>
    </location>
</feature>
<dbReference type="Pfam" id="PF03401">
    <property type="entry name" value="TctC"/>
    <property type="match status" value="1"/>
</dbReference>
<dbReference type="EMBL" id="FZOT01000014">
    <property type="protein sequence ID" value="SNT11512.1"/>
    <property type="molecule type" value="Genomic_DNA"/>
</dbReference>
<comment type="similarity">
    <text evidence="1">Belongs to the UPF0065 (bug) family.</text>
</comment>